<organism evidence="1 2">
    <name type="scientific">Mikania micrantha</name>
    <name type="common">bitter vine</name>
    <dbReference type="NCBI Taxonomy" id="192012"/>
    <lineage>
        <taxon>Eukaryota</taxon>
        <taxon>Viridiplantae</taxon>
        <taxon>Streptophyta</taxon>
        <taxon>Embryophyta</taxon>
        <taxon>Tracheophyta</taxon>
        <taxon>Spermatophyta</taxon>
        <taxon>Magnoliopsida</taxon>
        <taxon>eudicotyledons</taxon>
        <taxon>Gunneridae</taxon>
        <taxon>Pentapetalae</taxon>
        <taxon>asterids</taxon>
        <taxon>campanulids</taxon>
        <taxon>Asterales</taxon>
        <taxon>Asteraceae</taxon>
        <taxon>Asteroideae</taxon>
        <taxon>Heliantheae alliance</taxon>
        <taxon>Eupatorieae</taxon>
        <taxon>Mikania</taxon>
    </lineage>
</organism>
<dbReference type="Proteomes" id="UP000326396">
    <property type="component" value="Linkage Group LG4"/>
</dbReference>
<evidence type="ECO:0000313" key="2">
    <source>
        <dbReference type="Proteomes" id="UP000326396"/>
    </source>
</evidence>
<comment type="caution">
    <text evidence="1">The sequence shown here is derived from an EMBL/GenBank/DDBJ whole genome shotgun (WGS) entry which is preliminary data.</text>
</comment>
<evidence type="ECO:0000313" key="1">
    <source>
        <dbReference type="EMBL" id="KAD4180112.1"/>
    </source>
</evidence>
<keyword evidence="2" id="KW-1185">Reference proteome</keyword>
<gene>
    <name evidence="1" type="ORF">E3N88_28703</name>
</gene>
<dbReference type="AlphaFoldDB" id="A0A5N6N356"/>
<accession>A0A5N6N356</accession>
<proteinExistence type="predicted"/>
<reference evidence="1 2" key="1">
    <citation type="submission" date="2019-05" db="EMBL/GenBank/DDBJ databases">
        <title>Mikania micrantha, genome provides insights into the molecular mechanism of rapid growth.</title>
        <authorList>
            <person name="Liu B."/>
        </authorList>
    </citation>
    <scope>NUCLEOTIDE SEQUENCE [LARGE SCALE GENOMIC DNA]</scope>
    <source>
        <strain evidence="1">NLD-2019</strain>
        <tissue evidence="1">Leaf</tissue>
    </source>
</reference>
<sequence length="75" mass="8953">MEDMMRWMVEHMDGTSGVHVLVFPRQRHDQDPHWALNQDGGFDKGEWNIKNDLVLNYFRINISTQGNMQRHNEDL</sequence>
<name>A0A5N6N356_9ASTR</name>
<protein>
    <submittedName>
        <fullName evidence="1">Uncharacterized protein</fullName>
    </submittedName>
</protein>
<dbReference type="EMBL" id="SZYD01000014">
    <property type="protein sequence ID" value="KAD4180112.1"/>
    <property type="molecule type" value="Genomic_DNA"/>
</dbReference>